<feature type="compositionally biased region" description="Low complexity" evidence="1">
    <location>
        <begin position="32"/>
        <end position="59"/>
    </location>
</feature>
<dbReference type="AlphaFoldDB" id="M0AXX5"/>
<evidence type="ECO:0000256" key="1">
    <source>
        <dbReference type="SAM" id="MobiDB-lite"/>
    </source>
</evidence>
<proteinExistence type="predicted"/>
<dbReference type="Pfam" id="PF13412">
    <property type="entry name" value="HTH_24"/>
    <property type="match status" value="1"/>
</dbReference>
<feature type="region of interest" description="Disordered" evidence="1">
    <location>
        <begin position="1"/>
        <end position="104"/>
    </location>
</feature>
<feature type="region of interest" description="Disordered" evidence="1">
    <location>
        <begin position="158"/>
        <end position="295"/>
    </location>
</feature>
<gene>
    <name evidence="2" type="ORF">C480_16545</name>
</gene>
<organism evidence="2 3">
    <name type="scientific">Natrialba aegyptia DSM 13077</name>
    <dbReference type="NCBI Taxonomy" id="1227491"/>
    <lineage>
        <taxon>Archaea</taxon>
        <taxon>Methanobacteriati</taxon>
        <taxon>Methanobacteriota</taxon>
        <taxon>Stenosarchaea group</taxon>
        <taxon>Halobacteria</taxon>
        <taxon>Halobacteriales</taxon>
        <taxon>Natrialbaceae</taxon>
        <taxon>Natrialba</taxon>
    </lineage>
</organism>
<reference evidence="2 3" key="1">
    <citation type="journal article" date="2014" name="PLoS Genet.">
        <title>Phylogenetically driven sequencing of extremely halophilic archaea reveals strategies for static and dynamic osmo-response.</title>
        <authorList>
            <person name="Becker E.A."/>
            <person name="Seitzer P.M."/>
            <person name="Tritt A."/>
            <person name="Larsen D."/>
            <person name="Krusor M."/>
            <person name="Yao A.I."/>
            <person name="Wu D."/>
            <person name="Madern D."/>
            <person name="Eisen J.A."/>
            <person name="Darling A.E."/>
            <person name="Facciotti M.T."/>
        </authorList>
    </citation>
    <scope>NUCLEOTIDE SEQUENCE [LARGE SCALE GENOMIC DNA]</scope>
    <source>
        <strain evidence="2 3">DSM 13077</strain>
    </source>
</reference>
<evidence type="ECO:0000313" key="3">
    <source>
        <dbReference type="Proteomes" id="UP000011591"/>
    </source>
</evidence>
<dbReference type="InterPro" id="IPR036388">
    <property type="entry name" value="WH-like_DNA-bd_sf"/>
</dbReference>
<dbReference type="Gene3D" id="1.10.10.10">
    <property type="entry name" value="Winged helix-like DNA-binding domain superfamily/Winged helix DNA-binding domain"/>
    <property type="match status" value="1"/>
</dbReference>
<feature type="compositionally biased region" description="Low complexity" evidence="1">
    <location>
        <begin position="279"/>
        <end position="295"/>
    </location>
</feature>
<feature type="compositionally biased region" description="Polar residues" evidence="1">
    <location>
        <begin position="79"/>
        <end position="94"/>
    </location>
</feature>
<evidence type="ECO:0000313" key="2">
    <source>
        <dbReference type="EMBL" id="ELZ03360.1"/>
    </source>
</evidence>
<comment type="caution">
    <text evidence="2">The sequence shown here is derived from an EMBL/GenBank/DDBJ whole genome shotgun (WGS) entry which is preliminary data.</text>
</comment>
<keyword evidence="3" id="KW-1185">Reference proteome</keyword>
<feature type="compositionally biased region" description="Polar residues" evidence="1">
    <location>
        <begin position="214"/>
        <end position="243"/>
    </location>
</feature>
<sequence length="374" mass="39029">MSGATVSIVEQVLDEYGDPGRSDDSEDTVTLSEGDAATGSSAGAAPPVASVEPATSESTQESDDSDQTDYADPQADDPSMTTDNSAHSHGTSSDALIDSDALTAKQRETLREVAARPDATQAELADTLGVTSATISQRVNSIDGFDWSRRRAFVSDLFDTDPSLGDTDSGDGTVSDTENGDRNPEDDSTETAATTDSMGDAASEPLSDGASDIASETQTRSQPSESTTASAHASVSEPDQSPAVTGDDTESDTLNSDPAVQAKPTAEQTDESEDERVIGTGTKTDTETETATDTTVETAQIRALTDQLTTLSRQLDELEAKSAPGDRAAGPLSDPELTHKILHACLDAEYISRDEELRIIRAVTTGDDSPADPQ</sequence>
<feature type="compositionally biased region" description="Acidic residues" evidence="1">
    <location>
        <begin position="60"/>
        <end position="69"/>
    </location>
</feature>
<name>M0AXX5_9EURY</name>
<accession>M0AXX5</accession>
<dbReference type="PATRIC" id="fig|1227491.4.peg.3395"/>
<feature type="compositionally biased region" description="Low complexity" evidence="1">
    <location>
        <begin position="160"/>
        <end position="177"/>
    </location>
</feature>
<protein>
    <submittedName>
        <fullName evidence="2">Uncharacterized protein</fullName>
    </submittedName>
</protein>
<dbReference type="Proteomes" id="UP000011591">
    <property type="component" value="Unassembled WGS sequence"/>
</dbReference>
<dbReference type="EMBL" id="AOIP01000033">
    <property type="protein sequence ID" value="ELZ03360.1"/>
    <property type="molecule type" value="Genomic_DNA"/>
</dbReference>